<dbReference type="KEGG" id="rher:EHE19_017045"/>
<protein>
    <submittedName>
        <fullName evidence="1">Uncharacterized protein</fullName>
    </submittedName>
</protein>
<evidence type="ECO:0000313" key="2">
    <source>
        <dbReference type="Proteomes" id="UP000306409"/>
    </source>
</evidence>
<name>A0A4U7J712_9FIRM</name>
<evidence type="ECO:0000313" key="1">
    <source>
        <dbReference type="EMBL" id="QNU66537.1"/>
    </source>
</evidence>
<sequence length="290" mass="33448">MNFTKRKSFTIILVLCILFVGSLLLYNFNFKSVTTNKSDNKSIVISNTENSVQFNSANDLIKYADNVIVGSIVEDNEFSKTTREYTFLVEEELKGSANSSKIKVYETNNTLNLGKKYILFLESSESTYFPETSYTSLDKDAIIEVDGQKLVCKKNELLEDYKSTNDFVQKVKTSPSLRFIREKSKDIDTLSTKEDVDVFTKSDCVYHIIPTTITYENKYIKSVKVEILKSYKGEFNENWEIILPSDIEIGNEYIVFLKKEGNTLTQTTKNKSVIRKNDTNWSDFINKYEK</sequence>
<proteinExistence type="predicted"/>
<dbReference type="OrthoDB" id="3035070at2"/>
<organism evidence="1 2">
    <name type="scientific">Ruminiclostridium herbifermentans</name>
    <dbReference type="NCBI Taxonomy" id="2488810"/>
    <lineage>
        <taxon>Bacteria</taxon>
        <taxon>Bacillati</taxon>
        <taxon>Bacillota</taxon>
        <taxon>Clostridia</taxon>
        <taxon>Eubacteriales</taxon>
        <taxon>Oscillospiraceae</taxon>
        <taxon>Ruminiclostridium</taxon>
    </lineage>
</organism>
<dbReference type="RefSeq" id="WP_137699255.1">
    <property type="nucleotide sequence ID" value="NZ_CP061336.1"/>
</dbReference>
<dbReference type="EMBL" id="CP061336">
    <property type="protein sequence ID" value="QNU66537.1"/>
    <property type="molecule type" value="Genomic_DNA"/>
</dbReference>
<keyword evidence="2" id="KW-1185">Reference proteome</keyword>
<dbReference type="AlphaFoldDB" id="A0A4U7J712"/>
<gene>
    <name evidence="1" type="ORF">EHE19_017045</name>
</gene>
<accession>A0A4U7J712</accession>
<reference evidence="1 2" key="1">
    <citation type="submission" date="2020-09" db="EMBL/GenBank/DDBJ databases">
        <title>Characterization and genome sequencing of Ruminiclostridium sp. nov. MA18.</title>
        <authorList>
            <person name="Rettenmaier R."/>
            <person name="Kowollik M.-L."/>
            <person name="Liebl W."/>
            <person name="Zverlov V."/>
        </authorList>
    </citation>
    <scope>NUCLEOTIDE SEQUENCE [LARGE SCALE GENOMIC DNA]</scope>
    <source>
        <strain evidence="1 2">MA18</strain>
    </source>
</reference>
<dbReference type="Proteomes" id="UP000306409">
    <property type="component" value="Chromosome"/>
</dbReference>